<dbReference type="Proteomes" id="UP000286687">
    <property type="component" value="Unassembled WGS sequence"/>
</dbReference>
<feature type="region of interest" description="Disordered" evidence="1">
    <location>
        <begin position="1"/>
        <end position="45"/>
    </location>
</feature>
<accession>A0A437SRX0</accession>
<sequence>MRSKTKAKPKKGVGQGTGSKGWNRWQSSAKKKKAAKPYKSKGTKK</sequence>
<evidence type="ECO:0000256" key="1">
    <source>
        <dbReference type="SAM" id="MobiDB-lite"/>
    </source>
</evidence>
<feature type="compositionally biased region" description="Basic residues" evidence="1">
    <location>
        <begin position="1"/>
        <end position="11"/>
    </location>
</feature>
<dbReference type="AlphaFoldDB" id="A0A437SRX0"/>
<protein>
    <submittedName>
        <fullName evidence="2">DUF3934 domain-containing protein</fullName>
    </submittedName>
</protein>
<gene>
    <name evidence="2" type="ORF">BM74_00560</name>
</gene>
<proteinExistence type="predicted"/>
<comment type="caution">
    <text evidence="2">The sequence shown here is derived from an EMBL/GenBank/DDBJ whole genome shotgun (WGS) entry which is preliminary data.</text>
</comment>
<dbReference type="RefSeq" id="WP_127812846.1">
    <property type="nucleotide sequence ID" value="NZ_LDER01000017.1"/>
</dbReference>
<dbReference type="InterPro" id="IPR025175">
    <property type="entry name" value="DUF3934"/>
</dbReference>
<dbReference type="EMBL" id="LDER01000017">
    <property type="protein sequence ID" value="RVU66043.1"/>
    <property type="molecule type" value="Genomic_DNA"/>
</dbReference>
<evidence type="ECO:0000313" key="2">
    <source>
        <dbReference type="EMBL" id="RVU66043.1"/>
    </source>
</evidence>
<name>A0A437SRX0_BACTU</name>
<dbReference type="Pfam" id="PF13070">
    <property type="entry name" value="DUF3934"/>
    <property type="match status" value="1"/>
</dbReference>
<organism evidence="2 3">
    <name type="scientific">Bacillus thuringiensis</name>
    <dbReference type="NCBI Taxonomy" id="1428"/>
    <lineage>
        <taxon>Bacteria</taxon>
        <taxon>Bacillati</taxon>
        <taxon>Bacillota</taxon>
        <taxon>Bacilli</taxon>
        <taxon>Bacillales</taxon>
        <taxon>Bacillaceae</taxon>
        <taxon>Bacillus</taxon>
        <taxon>Bacillus cereus group</taxon>
    </lineage>
</organism>
<evidence type="ECO:0000313" key="3">
    <source>
        <dbReference type="Proteomes" id="UP000286687"/>
    </source>
</evidence>
<feature type="compositionally biased region" description="Basic residues" evidence="1">
    <location>
        <begin position="29"/>
        <end position="45"/>
    </location>
</feature>
<reference evidence="2 3" key="1">
    <citation type="submission" date="2018-01" db="EMBL/GenBank/DDBJ databases">
        <title>Complete genome sequence of G25-42.</title>
        <authorList>
            <person name="Zheng Z."/>
            <person name="Sun M."/>
        </authorList>
    </citation>
    <scope>NUCLEOTIDE SEQUENCE [LARGE SCALE GENOMIC DNA]</scope>
    <source>
        <strain evidence="2 3">G25-42</strain>
    </source>
</reference>